<reference evidence="3" key="1">
    <citation type="submission" date="2020-09" db="EMBL/GenBank/DDBJ databases">
        <authorList>
            <person name="Kim M.K."/>
        </authorList>
    </citation>
    <scope>NUCLEOTIDE SEQUENCE</scope>
    <source>
        <strain evidence="3">BT664</strain>
    </source>
</reference>
<feature type="signal peptide" evidence="2">
    <location>
        <begin position="1"/>
        <end position="24"/>
    </location>
</feature>
<feature type="region of interest" description="Disordered" evidence="1">
    <location>
        <begin position="22"/>
        <end position="93"/>
    </location>
</feature>
<protein>
    <recommendedName>
        <fullName evidence="5">Outer membrane protein beta-barrel domain-containing protein</fullName>
    </recommendedName>
</protein>
<evidence type="ECO:0008006" key="5">
    <source>
        <dbReference type="Google" id="ProtNLM"/>
    </source>
</evidence>
<accession>A0A927BF90</accession>
<dbReference type="PROSITE" id="PS51257">
    <property type="entry name" value="PROKAR_LIPOPROTEIN"/>
    <property type="match status" value="1"/>
</dbReference>
<proteinExistence type="predicted"/>
<name>A0A927BF90_9BACT</name>
<dbReference type="RefSeq" id="WP_191005785.1">
    <property type="nucleotide sequence ID" value="NZ_JACXAD010000015.1"/>
</dbReference>
<feature type="chain" id="PRO_5038101864" description="Outer membrane protein beta-barrel domain-containing protein" evidence="2">
    <location>
        <begin position="25"/>
        <end position="263"/>
    </location>
</feature>
<evidence type="ECO:0000313" key="4">
    <source>
        <dbReference type="Proteomes" id="UP000612233"/>
    </source>
</evidence>
<dbReference type="AlphaFoldDB" id="A0A927BF90"/>
<feature type="compositionally biased region" description="Pro residues" evidence="1">
    <location>
        <begin position="34"/>
        <end position="54"/>
    </location>
</feature>
<dbReference type="EMBL" id="JACXAD010000015">
    <property type="protein sequence ID" value="MBD2768974.1"/>
    <property type="molecule type" value="Genomic_DNA"/>
</dbReference>
<evidence type="ECO:0000313" key="3">
    <source>
        <dbReference type="EMBL" id="MBD2768974.1"/>
    </source>
</evidence>
<keyword evidence="4" id="KW-1185">Reference proteome</keyword>
<evidence type="ECO:0000256" key="1">
    <source>
        <dbReference type="SAM" id="MobiDB-lite"/>
    </source>
</evidence>
<gene>
    <name evidence="3" type="ORF">IC235_13865</name>
</gene>
<keyword evidence="2" id="KW-0732">Signal</keyword>
<feature type="compositionally biased region" description="Pro residues" evidence="1">
    <location>
        <begin position="64"/>
        <end position="76"/>
    </location>
</feature>
<organism evidence="3 4">
    <name type="scientific">Hymenobacter montanus</name>
    <dbReference type="NCBI Taxonomy" id="2771359"/>
    <lineage>
        <taxon>Bacteria</taxon>
        <taxon>Pseudomonadati</taxon>
        <taxon>Bacteroidota</taxon>
        <taxon>Cytophagia</taxon>
        <taxon>Cytophagales</taxon>
        <taxon>Hymenobacteraceae</taxon>
        <taxon>Hymenobacter</taxon>
    </lineage>
</organism>
<dbReference type="SUPFAM" id="SSF56935">
    <property type="entry name" value="Porins"/>
    <property type="match status" value="1"/>
</dbReference>
<sequence>MKQRLLPLLLLAGVACWPAHRAQAQDKPVLNSAPPGPPPTQPRPTTPQPAPAPASAPTSDPAPTTAPTPPAVPTPDAPSGLNFPNRTLPKLGADDDQAYKKKFIYTNFGLGFSSYNDVSQFNVSAAPALGFRLTKNLALGPGISYAYSSYSVPKGYALTANGDRSISTSSVGFKAFAQYIVYKEFFVHAEYEVTSAQLLSDDGRFYSKVTRTVTTPLAGLGYRSYISEDAAFDIVGLYNFDNTIYSLYPGFVLRFSFLFNIGK</sequence>
<comment type="caution">
    <text evidence="3">The sequence shown here is derived from an EMBL/GenBank/DDBJ whole genome shotgun (WGS) entry which is preliminary data.</text>
</comment>
<dbReference type="Proteomes" id="UP000612233">
    <property type="component" value="Unassembled WGS sequence"/>
</dbReference>
<evidence type="ECO:0000256" key="2">
    <source>
        <dbReference type="SAM" id="SignalP"/>
    </source>
</evidence>